<dbReference type="PANTHER" id="PTHR35524:SF1">
    <property type="entry name" value="ALPHA-ACETOLACTATE DECARBOXYLASE"/>
    <property type="match status" value="1"/>
</dbReference>
<sequence>MAYNELYQYSVVSALMEGLGETGLPYKDLVAHGDHGLGTFRRMAGEMICIDGEVYQMKSDGSIIAIDSSAAGTGTDVAPFAMVTRFRPSITTNFAFEDKQGFSDALSRLFPKSKNRYIAFRVDGLFQSVAVRTADGQRFRHEKLRELHRRQTTYEFTNVRGSLVGFRSPEFLQGVSVAGDHLHFISEERDRGGHVLDCKSAGEIRVSASILSTVHLELPGDDDYNEAELKLDSDGIRVVEG</sequence>
<reference evidence="9" key="1">
    <citation type="submission" date="2021-08" db="EMBL/GenBank/DDBJ databases">
        <title>Chromosome-Level Trichoderma cornu-damae using Hi-C Data.</title>
        <authorList>
            <person name="Kim C.S."/>
        </authorList>
    </citation>
    <scope>NUCLEOTIDE SEQUENCE</scope>
    <source>
        <strain evidence="9">KA19-0412C</strain>
    </source>
</reference>
<evidence type="ECO:0000256" key="8">
    <source>
        <dbReference type="ARBA" id="ARBA00023239"/>
    </source>
</evidence>
<evidence type="ECO:0000313" key="9">
    <source>
        <dbReference type="EMBL" id="KAH6605551.1"/>
    </source>
</evidence>
<dbReference type="CDD" id="cd17299">
    <property type="entry name" value="acetolactate_decarboxylase"/>
    <property type="match status" value="1"/>
</dbReference>
<comment type="caution">
    <text evidence="9">The sequence shown here is derived from an EMBL/GenBank/DDBJ whole genome shotgun (WGS) entry which is preliminary data.</text>
</comment>
<dbReference type="OrthoDB" id="509395at2759"/>
<dbReference type="Pfam" id="PF03306">
    <property type="entry name" value="AAL_decarboxy"/>
    <property type="match status" value="1"/>
</dbReference>
<evidence type="ECO:0000256" key="1">
    <source>
        <dbReference type="ARBA" id="ARBA00001784"/>
    </source>
</evidence>
<dbReference type="PANTHER" id="PTHR35524">
    <property type="entry name" value="ALPHA-ACETOLACTATE DECARBOXYLASE"/>
    <property type="match status" value="1"/>
</dbReference>
<organism evidence="9 10">
    <name type="scientific">Trichoderma cornu-damae</name>
    <dbReference type="NCBI Taxonomy" id="654480"/>
    <lineage>
        <taxon>Eukaryota</taxon>
        <taxon>Fungi</taxon>
        <taxon>Dikarya</taxon>
        <taxon>Ascomycota</taxon>
        <taxon>Pezizomycotina</taxon>
        <taxon>Sordariomycetes</taxon>
        <taxon>Hypocreomycetidae</taxon>
        <taxon>Hypocreales</taxon>
        <taxon>Hypocreaceae</taxon>
        <taxon>Trichoderma</taxon>
    </lineage>
</organism>
<comment type="similarity">
    <text evidence="3">Belongs to the alpha-acetolactate decarboxylase family.</text>
</comment>
<protein>
    <recommendedName>
        <fullName evidence="5">Alpha-acetolactate decarboxylase</fullName>
        <ecNumber evidence="4">4.1.1.5</ecNumber>
    </recommendedName>
</protein>
<dbReference type="AlphaFoldDB" id="A0A9P8QI14"/>
<evidence type="ECO:0000256" key="3">
    <source>
        <dbReference type="ARBA" id="ARBA00007106"/>
    </source>
</evidence>
<dbReference type="EMBL" id="JAIWOZ010000004">
    <property type="protein sequence ID" value="KAH6605551.1"/>
    <property type="molecule type" value="Genomic_DNA"/>
</dbReference>
<dbReference type="NCBIfam" id="TIGR01252">
    <property type="entry name" value="acetolac_decarb"/>
    <property type="match status" value="1"/>
</dbReference>
<evidence type="ECO:0000256" key="4">
    <source>
        <dbReference type="ARBA" id="ARBA00013204"/>
    </source>
</evidence>
<comment type="catalytic activity">
    <reaction evidence="1">
        <text>(2S)-2-acetolactate + H(+) = (R)-acetoin + CO2</text>
        <dbReference type="Rhea" id="RHEA:21580"/>
        <dbReference type="ChEBI" id="CHEBI:15378"/>
        <dbReference type="ChEBI" id="CHEBI:15686"/>
        <dbReference type="ChEBI" id="CHEBI:16526"/>
        <dbReference type="ChEBI" id="CHEBI:58476"/>
        <dbReference type="EC" id="4.1.1.5"/>
    </reaction>
</comment>
<evidence type="ECO:0000256" key="6">
    <source>
        <dbReference type="ARBA" id="ARBA00022793"/>
    </source>
</evidence>
<dbReference type="InterPro" id="IPR005128">
    <property type="entry name" value="Acetolactate_a_deCO2ase"/>
</dbReference>
<accession>A0A9P8QI14</accession>
<keyword evidence="6" id="KW-0210">Decarboxylase</keyword>
<evidence type="ECO:0000256" key="2">
    <source>
        <dbReference type="ARBA" id="ARBA00005170"/>
    </source>
</evidence>
<dbReference type="Gene3D" id="3.30.1330.80">
    <property type="entry name" value="Hypothetical protein, similar to alpha- acetolactate decarboxylase, domain 2"/>
    <property type="match status" value="2"/>
</dbReference>
<keyword evidence="10" id="KW-1185">Reference proteome</keyword>
<evidence type="ECO:0000256" key="5">
    <source>
        <dbReference type="ARBA" id="ARBA00020164"/>
    </source>
</evidence>
<dbReference type="EC" id="4.1.1.5" evidence="4"/>
<keyword evidence="7" id="KW-0005">Acetoin biosynthesis</keyword>
<evidence type="ECO:0000313" key="10">
    <source>
        <dbReference type="Proteomes" id="UP000827724"/>
    </source>
</evidence>
<comment type="pathway">
    <text evidence="2">Polyol metabolism; (R,R)-butane-2,3-diol biosynthesis; (R,R)-butane-2,3-diol from pyruvate: step 2/3.</text>
</comment>
<keyword evidence="8" id="KW-0456">Lyase</keyword>
<dbReference type="Proteomes" id="UP000827724">
    <property type="component" value="Unassembled WGS sequence"/>
</dbReference>
<dbReference type="SUPFAM" id="SSF117856">
    <property type="entry name" value="AF0104/ALDC/Ptd012-like"/>
    <property type="match status" value="1"/>
</dbReference>
<dbReference type="GO" id="GO:0047605">
    <property type="term" value="F:acetolactate decarboxylase activity"/>
    <property type="evidence" value="ECO:0007669"/>
    <property type="project" value="UniProtKB-EC"/>
</dbReference>
<dbReference type="PIRSF" id="PIRSF001332">
    <property type="entry name" value="Acetolac_decarb"/>
    <property type="match status" value="1"/>
</dbReference>
<gene>
    <name evidence="9" type="ORF">Trco_004704</name>
</gene>
<dbReference type="GO" id="GO:0045151">
    <property type="term" value="P:acetoin biosynthetic process"/>
    <property type="evidence" value="ECO:0007669"/>
    <property type="project" value="UniProtKB-KW"/>
</dbReference>
<proteinExistence type="inferred from homology"/>
<evidence type="ECO:0000256" key="7">
    <source>
        <dbReference type="ARBA" id="ARBA00023061"/>
    </source>
</evidence>
<name>A0A9P8QI14_9HYPO</name>